<feature type="transmembrane region" description="Helical" evidence="1">
    <location>
        <begin position="82"/>
        <end position="100"/>
    </location>
</feature>
<feature type="transmembrane region" description="Helical" evidence="1">
    <location>
        <begin position="112"/>
        <end position="133"/>
    </location>
</feature>
<proteinExistence type="predicted"/>
<keyword evidence="1" id="KW-0472">Membrane</keyword>
<protein>
    <submittedName>
        <fullName evidence="2">Uncharacterized protein</fullName>
    </submittedName>
</protein>
<dbReference type="EMBL" id="MHTB01000049">
    <property type="protein sequence ID" value="OHA54374.1"/>
    <property type="molecule type" value="Genomic_DNA"/>
</dbReference>
<evidence type="ECO:0000313" key="2">
    <source>
        <dbReference type="EMBL" id="OHA54374.1"/>
    </source>
</evidence>
<accession>A0A1G2Q1D9</accession>
<name>A0A1G2Q1D9_9BACT</name>
<keyword evidence="1" id="KW-0812">Transmembrane</keyword>
<keyword evidence="1" id="KW-1133">Transmembrane helix</keyword>
<evidence type="ECO:0000313" key="3">
    <source>
        <dbReference type="Proteomes" id="UP000178936"/>
    </source>
</evidence>
<evidence type="ECO:0000256" key="1">
    <source>
        <dbReference type="SAM" id="Phobius"/>
    </source>
</evidence>
<dbReference type="AlphaFoldDB" id="A0A1G2Q1D9"/>
<reference evidence="2 3" key="1">
    <citation type="journal article" date="2016" name="Nat. Commun.">
        <title>Thousands of microbial genomes shed light on interconnected biogeochemical processes in an aquifer system.</title>
        <authorList>
            <person name="Anantharaman K."/>
            <person name="Brown C.T."/>
            <person name="Hug L.A."/>
            <person name="Sharon I."/>
            <person name="Castelle C.J."/>
            <person name="Probst A.J."/>
            <person name="Thomas B.C."/>
            <person name="Singh A."/>
            <person name="Wilkins M.J."/>
            <person name="Karaoz U."/>
            <person name="Brodie E.L."/>
            <person name="Williams K.H."/>
            <person name="Hubbard S.S."/>
            <person name="Banfield J.F."/>
        </authorList>
    </citation>
    <scope>NUCLEOTIDE SEQUENCE [LARGE SCALE GENOMIC DNA]</scope>
</reference>
<feature type="transmembrane region" description="Helical" evidence="1">
    <location>
        <begin position="29"/>
        <end position="48"/>
    </location>
</feature>
<gene>
    <name evidence="2" type="ORF">A2226_03105</name>
</gene>
<sequence>MKNLIKAQFMQTIIVLFVFALKYQPGNEVVAALVAMLTGLLAAVVVVSKYFGEQGGVREIVSLTSITMAGSLGFLARPFQWGSLLLVCSLVAMAISFLVIPASKSRLSWGLAWLSLFIQMALIEVGMGFIAQLPQK</sequence>
<comment type="caution">
    <text evidence="2">The sequence shown here is derived from an EMBL/GenBank/DDBJ whole genome shotgun (WGS) entry which is preliminary data.</text>
</comment>
<dbReference type="Proteomes" id="UP000178936">
    <property type="component" value="Unassembled WGS sequence"/>
</dbReference>
<organism evidence="2 3">
    <name type="scientific">Candidatus Veblenbacteria bacterium RIFOXYA2_FULL_43_9</name>
    <dbReference type="NCBI Taxonomy" id="1802425"/>
    <lineage>
        <taxon>Bacteria</taxon>
        <taxon>Candidatus Vebleniibacteriota</taxon>
    </lineage>
</organism>